<dbReference type="PANTHER" id="PTHR38588">
    <property type="entry name" value="BLL0334 PROTEIN"/>
    <property type="match status" value="1"/>
</dbReference>
<sequence length="144" mass="15406">MEIVGEVVAKAPRSVVASFFRDPKRVVECVPGIQSYEITGTAYKAKVKFKVGAISGTFNIEGDIKESKPEEVYTVTLRGRSMGNSFDAVATVTLSDVEDGTKISYKAEAKLGGLLAALGKGLIEGVARDIVTQLFQCAEKKVSQ</sequence>
<dbReference type="PANTHER" id="PTHR38588:SF1">
    <property type="entry name" value="BLL0334 PROTEIN"/>
    <property type="match status" value="1"/>
</dbReference>
<dbReference type="CDD" id="cd05018">
    <property type="entry name" value="CoxG"/>
    <property type="match status" value="1"/>
</dbReference>
<dbReference type="AlphaFoldDB" id="A0A7C1DZT2"/>
<dbReference type="SUPFAM" id="SSF55961">
    <property type="entry name" value="Bet v1-like"/>
    <property type="match status" value="1"/>
</dbReference>
<dbReference type="Pfam" id="PF06240">
    <property type="entry name" value="COXG"/>
    <property type="match status" value="1"/>
</dbReference>
<dbReference type="Gene3D" id="3.30.530.20">
    <property type="match status" value="1"/>
</dbReference>
<evidence type="ECO:0008006" key="2">
    <source>
        <dbReference type="Google" id="ProtNLM"/>
    </source>
</evidence>
<name>A0A7C1DZT2_9CREN</name>
<dbReference type="InterPro" id="IPR010419">
    <property type="entry name" value="CO_DH_gsu"/>
</dbReference>
<accession>A0A7C1DZT2</accession>
<proteinExistence type="predicted"/>
<protein>
    <recommendedName>
        <fullName evidence="2">Carbon monoxide dehydrogenase</fullName>
    </recommendedName>
</protein>
<dbReference type="EMBL" id="DSDY01000072">
    <property type="protein sequence ID" value="HDS10437.1"/>
    <property type="molecule type" value="Genomic_DNA"/>
</dbReference>
<reference evidence="1" key="1">
    <citation type="journal article" date="2020" name="mSystems">
        <title>Genome- and Community-Level Interaction Insights into Carbon Utilization and Element Cycling Functions of Hydrothermarchaeota in Hydrothermal Sediment.</title>
        <authorList>
            <person name="Zhou Z."/>
            <person name="Liu Y."/>
            <person name="Xu W."/>
            <person name="Pan J."/>
            <person name="Luo Z.H."/>
            <person name="Li M."/>
        </authorList>
    </citation>
    <scope>NUCLEOTIDE SEQUENCE [LARGE SCALE GENOMIC DNA]</scope>
    <source>
        <strain evidence="1">SpSt-123</strain>
    </source>
</reference>
<comment type="caution">
    <text evidence="1">The sequence shown here is derived from an EMBL/GenBank/DDBJ whole genome shotgun (WGS) entry which is preliminary data.</text>
</comment>
<dbReference type="InterPro" id="IPR023393">
    <property type="entry name" value="START-like_dom_sf"/>
</dbReference>
<organism evidence="1">
    <name type="scientific">Fervidicoccus fontis</name>
    <dbReference type="NCBI Taxonomy" id="683846"/>
    <lineage>
        <taxon>Archaea</taxon>
        <taxon>Thermoproteota</taxon>
        <taxon>Thermoprotei</taxon>
        <taxon>Fervidicoccales</taxon>
        <taxon>Fervidicoccaceae</taxon>
        <taxon>Fervidicoccus</taxon>
    </lineage>
</organism>
<gene>
    <name evidence="1" type="ORF">ENO04_02265</name>
</gene>
<evidence type="ECO:0000313" key="1">
    <source>
        <dbReference type="EMBL" id="HDS10437.1"/>
    </source>
</evidence>